<dbReference type="RefSeq" id="WP_121206238.1">
    <property type="nucleotide sequence ID" value="NZ_RBZP01000041.1"/>
</dbReference>
<evidence type="ECO:0000259" key="2">
    <source>
        <dbReference type="PROSITE" id="PS50887"/>
    </source>
</evidence>
<dbReference type="Gene3D" id="3.30.70.270">
    <property type="match status" value="1"/>
</dbReference>
<reference evidence="3 4" key="1">
    <citation type="journal article" date="2016" name="Int. J. Syst. Evol. Microbiol.">
        <title>Oceanobacillus halophilus sp. nov., a novel moderately halophilic bacterium from a hypersaline lake.</title>
        <authorList>
            <person name="Amoozegar M.A."/>
            <person name="Bagheri M."/>
            <person name="Makhdoumi A."/>
            <person name="Nikou M.M."/>
            <person name="Fazeli S.A.S."/>
            <person name="Schumann P."/>
            <person name="Sproer C."/>
            <person name="Sanchez-Porro C."/>
            <person name="Ventosa A."/>
        </authorList>
    </citation>
    <scope>NUCLEOTIDE SEQUENCE [LARGE SCALE GENOMIC DNA]</scope>
    <source>
        <strain evidence="3 4">DSM 23996</strain>
    </source>
</reference>
<keyword evidence="1" id="KW-1133">Transmembrane helix</keyword>
<dbReference type="AlphaFoldDB" id="A0A494ZSP5"/>
<dbReference type="SMART" id="SM00267">
    <property type="entry name" value="GGDEF"/>
    <property type="match status" value="1"/>
</dbReference>
<dbReference type="InterPro" id="IPR050469">
    <property type="entry name" value="Diguanylate_Cyclase"/>
</dbReference>
<dbReference type="Pfam" id="PF00990">
    <property type="entry name" value="GGDEF"/>
    <property type="match status" value="1"/>
</dbReference>
<dbReference type="GO" id="GO:0005886">
    <property type="term" value="C:plasma membrane"/>
    <property type="evidence" value="ECO:0007669"/>
    <property type="project" value="TreeGrafter"/>
</dbReference>
<sequence>MRYTGRFTLFLLIIITSITQMVLAERLVPLAIIFSCVYASLGWYIGYLYDKYHFLTFKDPLTKVYNRRYGDKMIPRMLTNAQRSHTALAILTLDIDNFKCVNDTHGHEYGDMVLKELCHIIIGNVRKKDILIRWGGDEFLVVCPNADRDFLNKIIQQINADMDKFMLESENNIRLSTGIALYPQDGQTIEQLLAVSDENMYDEKLSSKPTPQR</sequence>
<dbReference type="PANTHER" id="PTHR45138">
    <property type="entry name" value="REGULATORY COMPONENTS OF SENSORY TRANSDUCTION SYSTEM"/>
    <property type="match status" value="1"/>
</dbReference>
<feature type="transmembrane region" description="Helical" evidence="1">
    <location>
        <begin position="7"/>
        <end position="24"/>
    </location>
</feature>
<dbReference type="GO" id="GO:1902201">
    <property type="term" value="P:negative regulation of bacterial-type flagellum-dependent cell motility"/>
    <property type="evidence" value="ECO:0007669"/>
    <property type="project" value="TreeGrafter"/>
</dbReference>
<dbReference type="GO" id="GO:0052621">
    <property type="term" value="F:diguanylate cyclase activity"/>
    <property type="evidence" value="ECO:0007669"/>
    <property type="project" value="TreeGrafter"/>
</dbReference>
<accession>A0A494ZSP5</accession>
<dbReference type="OrthoDB" id="9759607at2"/>
<dbReference type="InterPro" id="IPR043128">
    <property type="entry name" value="Rev_trsase/Diguanyl_cyclase"/>
</dbReference>
<comment type="caution">
    <text evidence="3">The sequence shown here is derived from an EMBL/GenBank/DDBJ whole genome shotgun (WGS) entry which is preliminary data.</text>
</comment>
<dbReference type="PANTHER" id="PTHR45138:SF9">
    <property type="entry name" value="DIGUANYLATE CYCLASE DGCM-RELATED"/>
    <property type="match status" value="1"/>
</dbReference>
<dbReference type="NCBIfam" id="TIGR00254">
    <property type="entry name" value="GGDEF"/>
    <property type="match status" value="1"/>
</dbReference>
<name>A0A494ZSP5_9BACI</name>
<dbReference type="CDD" id="cd01949">
    <property type="entry name" value="GGDEF"/>
    <property type="match status" value="1"/>
</dbReference>
<protein>
    <submittedName>
        <fullName evidence="3">GGDEF domain-containing protein</fullName>
    </submittedName>
</protein>
<evidence type="ECO:0000256" key="1">
    <source>
        <dbReference type="SAM" id="Phobius"/>
    </source>
</evidence>
<organism evidence="3 4">
    <name type="scientific">Oceanobacillus halophilus</name>
    <dbReference type="NCBI Taxonomy" id="930130"/>
    <lineage>
        <taxon>Bacteria</taxon>
        <taxon>Bacillati</taxon>
        <taxon>Bacillota</taxon>
        <taxon>Bacilli</taxon>
        <taxon>Bacillales</taxon>
        <taxon>Bacillaceae</taxon>
        <taxon>Oceanobacillus</taxon>
    </lineage>
</organism>
<proteinExistence type="predicted"/>
<gene>
    <name evidence="3" type="ORF">D8M06_19540</name>
</gene>
<keyword evidence="1" id="KW-0472">Membrane</keyword>
<evidence type="ECO:0000313" key="3">
    <source>
        <dbReference type="EMBL" id="RKQ27557.1"/>
    </source>
</evidence>
<keyword evidence="1" id="KW-0812">Transmembrane</keyword>
<feature type="domain" description="GGDEF" evidence="2">
    <location>
        <begin position="86"/>
        <end position="213"/>
    </location>
</feature>
<feature type="transmembrane region" description="Helical" evidence="1">
    <location>
        <begin position="30"/>
        <end position="49"/>
    </location>
</feature>
<dbReference type="EMBL" id="RBZP01000041">
    <property type="protein sequence ID" value="RKQ27557.1"/>
    <property type="molecule type" value="Genomic_DNA"/>
</dbReference>
<dbReference type="InterPro" id="IPR000160">
    <property type="entry name" value="GGDEF_dom"/>
</dbReference>
<dbReference type="InterPro" id="IPR029787">
    <property type="entry name" value="Nucleotide_cyclase"/>
</dbReference>
<dbReference type="Proteomes" id="UP000269301">
    <property type="component" value="Unassembled WGS sequence"/>
</dbReference>
<dbReference type="SUPFAM" id="SSF55073">
    <property type="entry name" value="Nucleotide cyclase"/>
    <property type="match status" value="1"/>
</dbReference>
<keyword evidence="4" id="KW-1185">Reference proteome</keyword>
<evidence type="ECO:0000313" key="4">
    <source>
        <dbReference type="Proteomes" id="UP000269301"/>
    </source>
</evidence>
<dbReference type="PROSITE" id="PS50887">
    <property type="entry name" value="GGDEF"/>
    <property type="match status" value="1"/>
</dbReference>
<dbReference type="FunFam" id="3.30.70.270:FF:000001">
    <property type="entry name" value="Diguanylate cyclase domain protein"/>
    <property type="match status" value="1"/>
</dbReference>
<dbReference type="GO" id="GO:0043709">
    <property type="term" value="P:cell adhesion involved in single-species biofilm formation"/>
    <property type="evidence" value="ECO:0007669"/>
    <property type="project" value="TreeGrafter"/>
</dbReference>